<dbReference type="SUPFAM" id="SSF51261">
    <property type="entry name" value="Duplicated hybrid motif"/>
    <property type="match status" value="1"/>
</dbReference>
<gene>
    <name evidence="1" type="ORF">UT06_C0043G0001</name>
</gene>
<dbReference type="Proteomes" id="UP000034710">
    <property type="component" value="Unassembled WGS sequence"/>
</dbReference>
<name>A0A0G0L437_9BACT</name>
<organism evidence="1 2">
    <name type="scientific">Candidatus Woesebacteria bacterium GW2011_GWA1_38_8</name>
    <dbReference type="NCBI Taxonomy" id="1618547"/>
    <lineage>
        <taxon>Bacteria</taxon>
        <taxon>Candidatus Woeseibacteriota</taxon>
    </lineage>
</organism>
<dbReference type="AlphaFoldDB" id="A0A0G0L437"/>
<dbReference type="Gene3D" id="2.70.70.10">
    <property type="entry name" value="Glucose Permease (Domain IIA)"/>
    <property type="match status" value="1"/>
</dbReference>
<comment type="caution">
    <text evidence="1">The sequence shown here is derived from an EMBL/GenBank/DDBJ whole genome shotgun (WGS) entry which is preliminary data.</text>
</comment>
<protein>
    <submittedName>
        <fullName evidence="1">Uncharacterized protein</fullName>
    </submittedName>
</protein>
<accession>A0A0G0L437</accession>
<evidence type="ECO:0000313" key="2">
    <source>
        <dbReference type="Proteomes" id="UP000034710"/>
    </source>
</evidence>
<dbReference type="InterPro" id="IPR011055">
    <property type="entry name" value="Dup_hybrid_motif"/>
</dbReference>
<evidence type="ECO:0000313" key="1">
    <source>
        <dbReference type="EMBL" id="KKQ82625.1"/>
    </source>
</evidence>
<reference evidence="1 2" key="1">
    <citation type="journal article" date="2015" name="Nature">
        <title>rRNA introns, odd ribosomes, and small enigmatic genomes across a large radiation of phyla.</title>
        <authorList>
            <person name="Brown C.T."/>
            <person name="Hug L.A."/>
            <person name="Thomas B.C."/>
            <person name="Sharon I."/>
            <person name="Castelle C.J."/>
            <person name="Singh A."/>
            <person name="Wilkins M.J."/>
            <person name="Williams K.H."/>
            <person name="Banfield J.F."/>
        </authorList>
    </citation>
    <scope>NUCLEOTIDE SEQUENCE [LARGE SCALE GENOMIC DNA]</scope>
</reference>
<dbReference type="EMBL" id="LBVJ01000043">
    <property type="protein sequence ID" value="KKQ82625.1"/>
    <property type="molecule type" value="Genomic_DNA"/>
</dbReference>
<feature type="non-terminal residue" evidence="1">
    <location>
        <position position="1"/>
    </location>
</feature>
<proteinExistence type="predicted"/>
<sequence length="67" mass="7608">RNTWVGRIYSFHNGIDIVSNSSPDVRAVQGGTLFRGSFNGSNGCRLRYVRVDHESGDFDTLYLHINY</sequence>